<name>A0A645H5E6_9ZZZZ</name>
<sequence length="126" mass="14360">MLRFLAINNVVALFVRQFFLVTRMLIEDKPGHGPDEAQGTRDNERHLPAVHHDRPDNQRRGNHRTDRGADVKVADRNGAFFRREPFGTGFQPRRDHRGFCRTDRAARQRQAPPASCQCGCATENGP</sequence>
<feature type="region of interest" description="Disordered" evidence="1">
    <location>
        <begin position="29"/>
        <end position="75"/>
    </location>
</feature>
<feature type="region of interest" description="Disordered" evidence="1">
    <location>
        <begin position="103"/>
        <end position="126"/>
    </location>
</feature>
<proteinExistence type="predicted"/>
<gene>
    <name evidence="2" type="ORF">SDC9_181422</name>
</gene>
<protein>
    <submittedName>
        <fullName evidence="2">Uncharacterized protein</fullName>
    </submittedName>
</protein>
<evidence type="ECO:0000313" key="2">
    <source>
        <dbReference type="EMBL" id="MPN33930.1"/>
    </source>
</evidence>
<organism evidence="2">
    <name type="scientific">bioreactor metagenome</name>
    <dbReference type="NCBI Taxonomy" id="1076179"/>
    <lineage>
        <taxon>unclassified sequences</taxon>
        <taxon>metagenomes</taxon>
        <taxon>ecological metagenomes</taxon>
    </lineage>
</organism>
<evidence type="ECO:0000256" key="1">
    <source>
        <dbReference type="SAM" id="MobiDB-lite"/>
    </source>
</evidence>
<reference evidence="2" key="1">
    <citation type="submission" date="2019-08" db="EMBL/GenBank/DDBJ databases">
        <authorList>
            <person name="Kucharzyk K."/>
            <person name="Murdoch R.W."/>
            <person name="Higgins S."/>
            <person name="Loffler F."/>
        </authorList>
    </citation>
    <scope>NUCLEOTIDE SEQUENCE</scope>
</reference>
<dbReference type="EMBL" id="VSSQ01086688">
    <property type="protein sequence ID" value="MPN33930.1"/>
    <property type="molecule type" value="Genomic_DNA"/>
</dbReference>
<accession>A0A645H5E6</accession>
<dbReference type="AlphaFoldDB" id="A0A645H5E6"/>
<comment type="caution">
    <text evidence="2">The sequence shown here is derived from an EMBL/GenBank/DDBJ whole genome shotgun (WGS) entry which is preliminary data.</text>
</comment>